<dbReference type="PANTHER" id="PTHR38341">
    <property type="entry name" value="FRUCTOSE-1,6-BISPHOSPHATE ALDOLASE/PHOSPHATASE"/>
    <property type="match status" value="1"/>
</dbReference>
<comment type="pathway">
    <text evidence="3 15">Carbohydrate biosynthesis; gluconeogenesis.</text>
</comment>
<feature type="binding site" evidence="15">
    <location>
        <position position="11"/>
    </location>
    <ligand>
        <name>Mg(2+)</name>
        <dbReference type="ChEBI" id="CHEBI:18420"/>
        <label>1</label>
    </ligand>
</feature>
<evidence type="ECO:0000313" key="16">
    <source>
        <dbReference type="EMBL" id="KKU80951.1"/>
    </source>
</evidence>
<feature type="binding site" evidence="15">
    <location>
        <position position="18"/>
    </location>
    <ligand>
        <name>dihydroxyacetone phosphate</name>
        <dbReference type="ChEBI" id="CHEBI:57642"/>
    </ligand>
</feature>
<comment type="similarity">
    <text evidence="4 15">Belongs to the FBP aldolase/phosphatase family.</text>
</comment>
<feature type="binding site" evidence="15">
    <location>
        <position position="236"/>
    </location>
    <ligand>
        <name>Mg(2+)</name>
        <dbReference type="ChEBI" id="CHEBI:18420"/>
        <label>3</label>
    </ligand>
</feature>
<feature type="binding site" evidence="15">
    <location>
        <begin position="244"/>
        <end position="245"/>
    </location>
    <ligand>
        <name>beta-D-fructose 1,6-bisphosphate</name>
        <dbReference type="ChEBI" id="CHEBI:32966"/>
        <note>ligand shared between dimeric partners</note>
    </ligand>
</feature>
<comment type="function">
    <text evidence="15">Catalyzes two subsequent steps in gluconeogenesis: the aldol condensation of dihydroxyacetone phosphate (DHAP) and glyceraldehyde-3-phosphate (GA3P) to fructose-1,6-bisphosphate (FBP), and the dephosphorylation of FBP to fructose-6-phosphate (F6P).</text>
</comment>
<evidence type="ECO:0000256" key="15">
    <source>
        <dbReference type="HAMAP-Rule" id="MF_02067"/>
    </source>
</evidence>
<keyword evidence="13 15" id="KW-0704">Schiff base</keyword>
<evidence type="ECO:0000256" key="14">
    <source>
        <dbReference type="ARBA" id="ARBA00023277"/>
    </source>
</evidence>
<feature type="binding site" evidence="15">
    <location>
        <position position="131"/>
    </location>
    <ligand>
        <name>Mg(2+)</name>
        <dbReference type="ChEBI" id="CHEBI:18420"/>
        <label>2</label>
    </ligand>
</feature>
<feature type="binding site" evidence="15">
    <location>
        <position position="94"/>
    </location>
    <ligand>
        <name>Mg(2+)</name>
        <dbReference type="ChEBI" id="CHEBI:18420"/>
        <label>1</label>
    </ligand>
</feature>
<dbReference type="EC" id="3.1.3.11" evidence="6 15"/>
<keyword evidence="14 15" id="KW-0119">Carbohydrate metabolism</keyword>
<dbReference type="PATRIC" id="fig|1618438.3.peg.126"/>
<evidence type="ECO:0000256" key="6">
    <source>
        <dbReference type="ARBA" id="ARBA00013093"/>
    </source>
</evidence>
<feature type="binding site" evidence="15">
    <location>
        <position position="236"/>
    </location>
    <ligand>
        <name>Mg(2+)</name>
        <dbReference type="ChEBI" id="CHEBI:18420"/>
        <label>2</label>
    </ligand>
</feature>
<name>A0A0G1TGR0_9BACT</name>
<feature type="binding site" evidence="15">
    <location>
        <position position="288"/>
    </location>
    <ligand>
        <name>dihydroxyacetone phosphate</name>
        <dbReference type="ChEBI" id="CHEBI:57642"/>
    </ligand>
</feature>
<feature type="binding site" evidence="15">
    <location>
        <position position="268"/>
    </location>
    <ligand>
        <name>dihydroxyacetone phosphate</name>
        <dbReference type="ChEBI" id="CHEBI:57642"/>
    </ligand>
</feature>
<sequence>MKITLSVIKADTGSIGGHNRPSEAMVVKAKEQVESATANGLLTDARITFTGDDIALLMIHTKGVDNADIHKLAWDTFVETTKIAKSQGLYGAGQDLLKDAFSGNVRGMGPGSAEIEIEERPAEPFIVFAGDKCGPGVFNYPLFECFANPYHNAGLLLAPEMRAGFTFTIMDVNNTEADKIITLKVPEDYYDIATLLRDPNHFVIESVRENATGLQAAAASTSRLHNIAGKYVGKDDPVAIVRTQKTFPSTGEILSPWALAHYTLGDNRGSHHVAVMPVKQNSIISYFDGPTIISAAGYCVHEGHLTEVVDLFDQPFWDYVRNKSAEKTLAIRAQGFYGPSMAGMDELEYTGVVENLKRLDAKFILRNTIKTS</sequence>
<dbReference type="EC" id="4.1.2.13" evidence="15"/>
<dbReference type="GO" id="GO:0000287">
    <property type="term" value="F:magnesium ion binding"/>
    <property type="evidence" value="ECO:0007669"/>
    <property type="project" value="UniProtKB-UniRule"/>
</dbReference>
<evidence type="ECO:0000256" key="8">
    <source>
        <dbReference type="ARBA" id="ARBA00022432"/>
    </source>
</evidence>
<evidence type="ECO:0000256" key="4">
    <source>
        <dbReference type="ARBA" id="ARBA00010693"/>
    </source>
</evidence>
<dbReference type="HAMAP" id="MF_02067">
    <property type="entry name" value="FBP_aldolase_phosphatase"/>
    <property type="match status" value="1"/>
</dbReference>
<feature type="binding site" evidence="15">
    <location>
        <position position="53"/>
    </location>
    <ligand>
        <name>Mg(2+)</name>
        <dbReference type="ChEBI" id="CHEBI:18420"/>
        <label>2</label>
    </ligand>
</feature>
<evidence type="ECO:0000256" key="3">
    <source>
        <dbReference type="ARBA" id="ARBA00004742"/>
    </source>
</evidence>
<feature type="binding site" evidence="15">
    <location>
        <position position="52"/>
    </location>
    <ligand>
        <name>Mg(2+)</name>
        <dbReference type="ChEBI" id="CHEBI:18420"/>
        <label>1</label>
    </ligand>
</feature>
<proteinExistence type="inferred from homology"/>
<dbReference type="InterPro" id="IPR002803">
    <property type="entry name" value="FBPase_V"/>
</dbReference>
<comment type="subunit">
    <text evidence="5 15">Homooctamer; dimer of tetramers.</text>
</comment>
<dbReference type="Proteomes" id="UP000034212">
    <property type="component" value="Unassembled WGS sequence"/>
</dbReference>
<gene>
    <name evidence="15" type="primary">fbp</name>
    <name evidence="16" type="ORF">UY08_C0005G0008</name>
</gene>
<feature type="binding site" evidence="15">
    <location>
        <position position="235"/>
    </location>
    <ligand>
        <name>Mg(2+)</name>
        <dbReference type="ChEBI" id="CHEBI:18420"/>
        <label>4</label>
    </ligand>
</feature>
<feature type="binding site" description="in other chain" evidence="15">
    <location>
        <begin position="103"/>
        <end position="104"/>
    </location>
    <ligand>
        <name>beta-D-fructose 1,6-bisphosphate</name>
        <dbReference type="ChEBI" id="CHEBI:32966"/>
        <note>ligand shared between dimeric partners</note>
    </ligand>
</feature>
<dbReference type="Pfam" id="PF01950">
    <property type="entry name" value="FBPase_3"/>
    <property type="match status" value="1"/>
</dbReference>
<accession>A0A0G1TGR0</accession>
<comment type="catalytic activity">
    <reaction evidence="15">
        <text>beta-D-fructose 1,6-bisphosphate = D-glyceraldehyde 3-phosphate + dihydroxyacetone phosphate</text>
        <dbReference type="Rhea" id="RHEA:14729"/>
        <dbReference type="ChEBI" id="CHEBI:32966"/>
        <dbReference type="ChEBI" id="CHEBI:57642"/>
        <dbReference type="ChEBI" id="CHEBI:59776"/>
        <dbReference type="EC" id="4.1.2.13"/>
    </reaction>
</comment>
<organism evidence="16 17">
    <name type="scientific">Candidatus Gottesmanbacteria bacterium GW2011_GWA1_47_8</name>
    <dbReference type="NCBI Taxonomy" id="1618438"/>
    <lineage>
        <taxon>Bacteria</taxon>
        <taxon>Candidatus Gottesmaniibacteriota</taxon>
    </lineage>
</organism>
<keyword evidence="11 15" id="KW-0460">Magnesium</keyword>
<feature type="binding site" description="in other chain" evidence="15">
    <location>
        <position position="18"/>
    </location>
    <ligand>
        <name>beta-D-fructose 1,6-bisphosphate</name>
        <dbReference type="ChEBI" id="CHEBI:32966"/>
        <note>ligand shared between dimeric partners</note>
    </ligand>
</feature>
<dbReference type="SUPFAM" id="SSF111249">
    <property type="entry name" value="Sulfolobus fructose-1,6-bisphosphatase-like"/>
    <property type="match status" value="1"/>
</dbReference>
<keyword evidence="12 15" id="KW-0456">Lyase</keyword>
<evidence type="ECO:0000256" key="1">
    <source>
        <dbReference type="ARBA" id="ARBA00001273"/>
    </source>
</evidence>
<feature type="binding site" description="in other chain" evidence="15">
    <location>
        <position position="90"/>
    </location>
    <ligand>
        <name>beta-D-fructose 1,6-bisphosphate</name>
        <dbReference type="ChEBI" id="CHEBI:32966"/>
        <note>ligand shared between dimeric partners</note>
    </ligand>
</feature>
<evidence type="ECO:0000256" key="7">
    <source>
        <dbReference type="ARBA" id="ARBA00018635"/>
    </source>
</evidence>
<keyword evidence="8 15" id="KW-0312">Gluconeogenesis</keyword>
<evidence type="ECO:0000256" key="11">
    <source>
        <dbReference type="ARBA" id="ARBA00022842"/>
    </source>
</evidence>
<comment type="domain">
    <text evidence="15">Consists of a single catalytic domain, but remodels its active-site architecture via a large structural change to exhibit dual activities.</text>
</comment>
<feature type="binding site" evidence="15">
    <location>
        <position position="52"/>
    </location>
    <ligand>
        <name>Mg(2+)</name>
        <dbReference type="ChEBI" id="CHEBI:18420"/>
        <label>2</label>
    </ligand>
</feature>
<comment type="caution">
    <text evidence="16">The sequence shown here is derived from an EMBL/GenBank/DDBJ whole genome shotgun (WGS) entry which is preliminary data.</text>
</comment>
<dbReference type="GO" id="GO:0004332">
    <property type="term" value="F:fructose-bisphosphate aldolase activity"/>
    <property type="evidence" value="ECO:0007669"/>
    <property type="project" value="UniProtKB-UniRule"/>
</dbReference>
<evidence type="ECO:0000256" key="2">
    <source>
        <dbReference type="ARBA" id="ARBA00001946"/>
    </source>
</evidence>
<feature type="binding site" description="in other chain" evidence="15">
    <location>
        <position position="268"/>
    </location>
    <ligand>
        <name>beta-D-fructose 1,6-bisphosphate</name>
        <dbReference type="ChEBI" id="CHEBI:32966"/>
        <note>ligand shared between dimeric partners</note>
    </ligand>
</feature>
<keyword evidence="10 15" id="KW-0378">Hydrolase</keyword>
<comment type="cofactor">
    <cofactor evidence="2 15">
        <name>Mg(2+)</name>
        <dbReference type="ChEBI" id="CHEBI:18420"/>
    </cofactor>
</comment>
<feature type="binding site" evidence="15">
    <location>
        <position position="235"/>
    </location>
    <ligand>
        <name>Mg(2+)</name>
        <dbReference type="ChEBI" id="CHEBI:18420"/>
        <label>3</label>
    </ligand>
</feature>
<evidence type="ECO:0000256" key="9">
    <source>
        <dbReference type="ARBA" id="ARBA00022723"/>
    </source>
</evidence>
<feature type="binding site" description="in other chain" evidence="15">
    <location>
        <position position="288"/>
    </location>
    <ligand>
        <name>beta-D-fructose 1,6-bisphosphate</name>
        <dbReference type="ChEBI" id="CHEBI:32966"/>
        <note>ligand shared between dimeric partners</note>
    </ligand>
</feature>
<feature type="active site" description="Schiff-base intermediate with DHAP; for FBP aldolase activity" evidence="15">
    <location>
        <position position="234"/>
    </location>
</feature>
<feature type="binding site" evidence="15">
    <location>
        <position position="132"/>
    </location>
    <ligand>
        <name>dihydroxyacetone phosphate</name>
        <dbReference type="ChEBI" id="CHEBI:57642"/>
    </ligand>
</feature>
<comment type="catalytic activity">
    <reaction evidence="1 15">
        <text>beta-D-fructose 1,6-bisphosphate + H2O = beta-D-fructose 6-phosphate + phosphate</text>
        <dbReference type="Rhea" id="RHEA:11064"/>
        <dbReference type="ChEBI" id="CHEBI:15377"/>
        <dbReference type="ChEBI" id="CHEBI:32966"/>
        <dbReference type="ChEBI" id="CHEBI:43474"/>
        <dbReference type="ChEBI" id="CHEBI:57634"/>
        <dbReference type="EC" id="3.1.3.11"/>
    </reaction>
</comment>
<reference evidence="16 17" key="1">
    <citation type="journal article" date="2015" name="Nature">
        <title>rRNA introns, odd ribosomes, and small enigmatic genomes across a large radiation of phyla.</title>
        <authorList>
            <person name="Brown C.T."/>
            <person name="Hug L.A."/>
            <person name="Thomas B.C."/>
            <person name="Sharon I."/>
            <person name="Castelle C.J."/>
            <person name="Singh A."/>
            <person name="Wilkins M.J."/>
            <person name="Williams K.H."/>
            <person name="Banfield J.F."/>
        </authorList>
    </citation>
    <scope>NUCLEOTIDE SEQUENCE [LARGE SCALE GENOMIC DNA]</scope>
</reference>
<evidence type="ECO:0000256" key="12">
    <source>
        <dbReference type="ARBA" id="ARBA00023239"/>
    </source>
</evidence>
<evidence type="ECO:0000256" key="5">
    <source>
        <dbReference type="ARBA" id="ARBA00011820"/>
    </source>
</evidence>
<feature type="binding site" evidence="15">
    <location>
        <position position="234"/>
    </location>
    <ligand>
        <name>Mg(2+)</name>
        <dbReference type="ChEBI" id="CHEBI:18420"/>
        <label>3</label>
    </ligand>
</feature>
<evidence type="ECO:0000256" key="13">
    <source>
        <dbReference type="ARBA" id="ARBA00023270"/>
    </source>
</evidence>
<dbReference type="InterPro" id="IPR036076">
    <property type="entry name" value="FBPase_V_sf"/>
</dbReference>
<feature type="active site" description="Proton donor/acceptor; for FBP aldolase activity" evidence="15">
    <location>
        <position position="231"/>
    </location>
</feature>
<dbReference type="PANTHER" id="PTHR38341:SF1">
    <property type="entry name" value="FRUCTOSE-1,6-BISPHOSPHATE ALDOLASE_PHOSPHATASE"/>
    <property type="match status" value="1"/>
</dbReference>
<evidence type="ECO:0000313" key="17">
    <source>
        <dbReference type="Proteomes" id="UP000034212"/>
    </source>
</evidence>
<feature type="binding site" evidence="15">
    <location>
        <position position="18"/>
    </location>
    <ligand>
        <name>Mg(2+)</name>
        <dbReference type="ChEBI" id="CHEBI:18420"/>
        <label>1</label>
    </ligand>
</feature>
<feature type="binding site" description="in other chain" evidence="15">
    <location>
        <position position="132"/>
    </location>
    <ligand>
        <name>beta-D-fructose 1,6-bisphosphate</name>
        <dbReference type="ChEBI" id="CHEBI:32966"/>
        <note>ligand shared between dimeric partners</note>
    </ligand>
</feature>
<keyword evidence="9 15" id="KW-0479">Metal-binding</keyword>
<dbReference type="GO" id="GO:0006094">
    <property type="term" value="P:gluconeogenesis"/>
    <property type="evidence" value="ECO:0007669"/>
    <property type="project" value="UniProtKB-UniRule"/>
</dbReference>
<dbReference type="EMBL" id="LCOQ01000005">
    <property type="protein sequence ID" value="KKU80951.1"/>
    <property type="molecule type" value="Genomic_DNA"/>
</dbReference>
<evidence type="ECO:0000256" key="10">
    <source>
        <dbReference type="ARBA" id="ARBA00022801"/>
    </source>
</evidence>
<dbReference type="AlphaFoldDB" id="A0A0G1TGR0"/>
<protein>
    <recommendedName>
        <fullName evidence="7 15">Fructose-1,6-bisphosphate aldolase/phosphatase</fullName>
        <shortName evidence="15">FBP A/P</shortName>
        <shortName evidence="15">FBP aldolase/phosphatase</shortName>
        <ecNumber evidence="6 15">3.1.3.11</ecNumber>
        <ecNumber evidence="15">4.1.2.13</ecNumber>
    </recommendedName>
</protein>
<feature type="active site" description="Proton acceptor; for FBP phosphatase activity" evidence="15">
    <location>
        <position position="11"/>
    </location>
</feature>
<dbReference type="GO" id="GO:0042132">
    <property type="term" value="F:fructose 1,6-bisphosphate 1-phosphatase activity"/>
    <property type="evidence" value="ECO:0007669"/>
    <property type="project" value="UniProtKB-UniRule"/>
</dbReference>
<dbReference type="UniPathway" id="UPA00138"/>
<feature type="binding site" description="in other chain" evidence="15">
    <location>
        <position position="349"/>
    </location>
    <ligand>
        <name>beta-D-fructose 1,6-bisphosphate</name>
        <dbReference type="ChEBI" id="CHEBI:32966"/>
        <note>ligand shared between dimeric partners</note>
    </ligand>
</feature>